<keyword evidence="3" id="KW-1185">Reference proteome</keyword>
<gene>
    <name evidence="2" type="ORF">POCULU_LOCUS8663</name>
</gene>
<sequence>MVLRLRLLRPLFYRPLWPQRRLSSSLISKCENDLLSIIAELPEDSKAIPKIANLIVAMVMDFEEAKQREIMALLEERRQETKEMTKHMKDLEIDVKTRTESLLRSRRMCNVRGALEFIGSTIRSQDKTISFREPTDNILMGLTKDTKFVSILQQTCSLNNFQYKDVEKCMGGLYHTASKKLHGHETDIEINARDWSVNE</sequence>
<name>A0A9N9D7Q0_9GLOM</name>
<evidence type="ECO:0000313" key="2">
    <source>
        <dbReference type="EMBL" id="CAG8626293.1"/>
    </source>
</evidence>
<dbReference type="AlphaFoldDB" id="A0A9N9D7Q0"/>
<feature type="coiled-coil region" evidence="1">
    <location>
        <begin position="63"/>
        <end position="94"/>
    </location>
</feature>
<feature type="non-terminal residue" evidence="2">
    <location>
        <position position="1"/>
    </location>
</feature>
<organism evidence="2 3">
    <name type="scientific">Paraglomus occultum</name>
    <dbReference type="NCBI Taxonomy" id="144539"/>
    <lineage>
        <taxon>Eukaryota</taxon>
        <taxon>Fungi</taxon>
        <taxon>Fungi incertae sedis</taxon>
        <taxon>Mucoromycota</taxon>
        <taxon>Glomeromycotina</taxon>
        <taxon>Glomeromycetes</taxon>
        <taxon>Paraglomerales</taxon>
        <taxon>Paraglomeraceae</taxon>
        <taxon>Paraglomus</taxon>
    </lineage>
</organism>
<comment type="caution">
    <text evidence="2">The sequence shown here is derived from an EMBL/GenBank/DDBJ whole genome shotgun (WGS) entry which is preliminary data.</text>
</comment>
<keyword evidence="1" id="KW-0175">Coiled coil</keyword>
<evidence type="ECO:0000256" key="1">
    <source>
        <dbReference type="SAM" id="Coils"/>
    </source>
</evidence>
<evidence type="ECO:0000313" key="3">
    <source>
        <dbReference type="Proteomes" id="UP000789572"/>
    </source>
</evidence>
<dbReference type="Proteomes" id="UP000789572">
    <property type="component" value="Unassembled WGS sequence"/>
</dbReference>
<dbReference type="EMBL" id="CAJVPJ010002647">
    <property type="protein sequence ID" value="CAG8626293.1"/>
    <property type="molecule type" value="Genomic_DNA"/>
</dbReference>
<reference evidence="2" key="1">
    <citation type="submission" date="2021-06" db="EMBL/GenBank/DDBJ databases">
        <authorList>
            <person name="Kallberg Y."/>
            <person name="Tangrot J."/>
            <person name="Rosling A."/>
        </authorList>
    </citation>
    <scope>NUCLEOTIDE SEQUENCE</scope>
    <source>
        <strain evidence="2">IA702</strain>
    </source>
</reference>
<proteinExistence type="predicted"/>
<protein>
    <submittedName>
        <fullName evidence="2">5340_t:CDS:1</fullName>
    </submittedName>
</protein>
<dbReference type="OrthoDB" id="2389680at2759"/>
<accession>A0A9N9D7Q0</accession>